<sequence length="197" mass="22451">MSLRSLFYTKYIFKRCLLYIWYKRYVKDNPVIQADIHQCLKVRGSKQIKQPLNKQFNHLMIHYPDYAYVFFWRINKLNMLWRSIFVDTRSCKIFRSTKIAGGMMCYHPFATVINAKSIGKNFQFRNGLTIGNKGNDNSKLPVIGDNVTVGANAVIIGDITIGNQVVIGAGSVVVKDVPPYSIVAGNPAKIIKRLDEN</sequence>
<evidence type="ECO:0000256" key="2">
    <source>
        <dbReference type="ARBA" id="ARBA00022679"/>
    </source>
</evidence>
<evidence type="ECO:0000313" key="6">
    <source>
        <dbReference type="Proteomes" id="UP001501456"/>
    </source>
</evidence>
<keyword evidence="6" id="KW-1185">Reference proteome</keyword>
<keyword evidence="2" id="KW-0808">Transferase</keyword>
<reference evidence="6" key="1">
    <citation type="journal article" date="2019" name="Int. J. Syst. Evol. Microbiol.">
        <title>The Global Catalogue of Microorganisms (GCM) 10K type strain sequencing project: providing services to taxonomists for standard genome sequencing and annotation.</title>
        <authorList>
            <consortium name="The Broad Institute Genomics Platform"/>
            <consortium name="The Broad Institute Genome Sequencing Center for Infectious Disease"/>
            <person name="Wu L."/>
            <person name="Ma J."/>
        </authorList>
    </citation>
    <scope>NUCLEOTIDE SEQUENCE [LARGE SCALE GENOMIC DNA]</scope>
    <source>
        <strain evidence="6">JCM 17525</strain>
    </source>
</reference>
<keyword evidence="3" id="KW-0677">Repeat</keyword>
<evidence type="ECO:0000256" key="3">
    <source>
        <dbReference type="ARBA" id="ARBA00022737"/>
    </source>
</evidence>
<dbReference type="CDD" id="cd03354">
    <property type="entry name" value="LbH_SAT"/>
    <property type="match status" value="1"/>
</dbReference>
<dbReference type="SUPFAM" id="SSF51161">
    <property type="entry name" value="Trimeric LpxA-like enzymes"/>
    <property type="match status" value="1"/>
</dbReference>
<proteinExistence type="inferred from homology"/>
<dbReference type="Proteomes" id="UP001501456">
    <property type="component" value="Unassembled WGS sequence"/>
</dbReference>
<dbReference type="InterPro" id="IPR018357">
    <property type="entry name" value="Hexapep_transf_CS"/>
</dbReference>
<dbReference type="InterPro" id="IPR001451">
    <property type="entry name" value="Hexapep"/>
</dbReference>
<dbReference type="Pfam" id="PF00132">
    <property type="entry name" value="Hexapep"/>
    <property type="match status" value="1"/>
</dbReference>
<keyword evidence="4" id="KW-0012">Acyltransferase</keyword>
<organism evidence="5 6">
    <name type="scientific">Corallibacter vietnamensis</name>
    <dbReference type="NCBI Taxonomy" id="904130"/>
    <lineage>
        <taxon>Bacteria</taxon>
        <taxon>Pseudomonadati</taxon>
        <taxon>Bacteroidota</taxon>
        <taxon>Flavobacteriia</taxon>
        <taxon>Flavobacteriales</taxon>
        <taxon>Flavobacteriaceae</taxon>
        <taxon>Corallibacter</taxon>
    </lineage>
</organism>
<evidence type="ECO:0000313" key="5">
    <source>
        <dbReference type="EMBL" id="GAA3784310.1"/>
    </source>
</evidence>
<evidence type="ECO:0008006" key="7">
    <source>
        <dbReference type="Google" id="ProtNLM"/>
    </source>
</evidence>
<dbReference type="PROSITE" id="PS00101">
    <property type="entry name" value="HEXAPEP_TRANSFERASES"/>
    <property type="match status" value="1"/>
</dbReference>
<protein>
    <recommendedName>
        <fullName evidence="7">Serine acetyltransferase</fullName>
    </recommendedName>
</protein>
<gene>
    <name evidence="5" type="ORF">GCM10022271_15850</name>
</gene>
<name>A0ABP7H6I7_9FLAO</name>
<comment type="caution">
    <text evidence="5">The sequence shown here is derived from an EMBL/GenBank/DDBJ whole genome shotgun (WGS) entry which is preliminary data.</text>
</comment>
<dbReference type="PANTHER" id="PTHR42811">
    <property type="entry name" value="SERINE ACETYLTRANSFERASE"/>
    <property type="match status" value="1"/>
</dbReference>
<dbReference type="InterPro" id="IPR045304">
    <property type="entry name" value="LbH_SAT"/>
</dbReference>
<accession>A0ABP7H6I7</accession>
<evidence type="ECO:0000256" key="1">
    <source>
        <dbReference type="ARBA" id="ARBA00007274"/>
    </source>
</evidence>
<dbReference type="EMBL" id="BAABBI010000001">
    <property type="protein sequence ID" value="GAA3784310.1"/>
    <property type="molecule type" value="Genomic_DNA"/>
</dbReference>
<dbReference type="InterPro" id="IPR011004">
    <property type="entry name" value="Trimer_LpxA-like_sf"/>
</dbReference>
<dbReference type="Gene3D" id="2.160.10.10">
    <property type="entry name" value="Hexapeptide repeat proteins"/>
    <property type="match status" value="1"/>
</dbReference>
<comment type="similarity">
    <text evidence="1">Belongs to the transferase hexapeptide repeat family.</text>
</comment>
<evidence type="ECO:0000256" key="4">
    <source>
        <dbReference type="ARBA" id="ARBA00023315"/>
    </source>
</evidence>